<comment type="pathway">
    <text evidence="1">Mycotoxin biosynthesis.</text>
</comment>
<dbReference type="GO" id="GO:0043386">
    <property type="term" value="P:mycotoxin biosynthetic process"/>
    <property type="evidence" value="ECO:0007669"/>
    <property type="project" value="InterPro"/>
</dbReference>
<evidence type="ECO:0000256" key="1">
    <source>
        <dbReference type="ARBA" id="ARBA00004685"/>
    </source>
</evidence>
<keyword evidence="4" id="KW-1133">Transmembrane helix</keyword>
<sequence>MFSIRDKAVFLLLLGFGNLLYIIWIGRHLRNNHTNLHQQPYSYRGHDYPEFLPLPQLEDVYVVMEETVHYLPLGEKSEEAWHSLVPAGDGYVRLGPDNRTFTTTMFHELHCLRMINRAFSRSPSMTMDHLRHCLNYIRQGILCSPDLGLEPGKFEEKDYEVERTTGIHICRNWDIIYDYMDANYASWSGGRDKVVRLDEH</sequence>
<evidence type="ECO:0000256" key="2">
    <source>
        <dbReference type="ARBA" id="ARBA00023002"/>
    </source>
</evidence>
<evidence type="ECO:0000256" key="4">
    <source>
        <dbReference type="SAM" id="Phobius"/>
    </source>
</evidence>
<name>A0A4Q9PFB4_9APHY</name>
<evidence type="ECO:0000256" key="3">
    <source>
        <dbReference type="ARBA" id="ARBA00035112"/>
    </source>
</evidence>
<gene>
    <name evidence="5" type="ORF">BD310DRAFT_941356</name>
</gene>
<keyword evidence="4" id="KW-0812">Transmembrane</keyword>
<reference evidence="5 6" key="1">
    <citation type="submission" date="2019-01" db="EMBL/GenBank/DDBJ databases">
        <title>Draft genome sequences of three monokaryotic isolates of the white-rot basidiomycete fungus Dichomitus squalens.</title>
        <authorList>
            <consortium name="DOE Joint Genome Institute"/>
            <person name="Lopez S.C."/>
            <person name="Andreopoulos B."/>
            <person name="Pangilinan J."/>
            <person name="Lipzen A."/>
            <person name="Riley R."/>
            <person name="Ahrendt S."/>
            <person name="Ng V."/>
            <person name="Barry K."/>
            <person name="Daum C."/>
            <person name="Grigoriev I.V."/>
            <person name="Hilden K.S."/>
            <person name="Makela M.R."/>
            <person name="de Vries R.P."/>
        </authorList>
    </citation>
    <scope>NUCLEOTIDE SEQUENCE [LARGE SCALE GENOMIC DNA]</scope>
    <source>
        <strain evidence="5 6">CBS 464.89</strain>
    </source>
</reference>
<dbReference type="PANTHER" id="PTHR33365:SF11">
    <property type="entry name" value="TAT PATHWAY SIGNAL SEQUENCE"/>
    <property type="match status" value="1"/>
</dbReference>
<dbReference type="Pfam" id="PF11807">
    <property type="entry name" value="UstYa"/>
    <property type="match status" value="1"/>
</dbReference>
<dbReference type="AlphaFoldDB" id="A0A4Q9PFB4"/>
<dbReference type="EMBL" id="ML145279">
    <property type="protein sequence ID" value="TBU51887.1"/>
    <property type="molecule type" value="Genomic_DNA"/>
</dbReference>
<comment type="similarity">
    <text evidence="3">Belongs to the ustYa family.</text>
</comment>
<accession>A0A4Q9PFB4</accession>
<evidence type="ECO:0000313" key="5">
    <source>
        <dbReference type="EMBL" id="TBU51887.1"/>
    </source>
</evidence>
<dbReference type="Proteomes" id="UP000292082">
    <property type="component" value="Unassembled WGS sequence"/>
</dbReference>
<organism evidence="5 6">
    <name type="scientific">Dichomitus squalens</name>
    <dbReference type="NCBI Taxonomy" id="114155"/>
    <lineage>
        <taxon>Eukaryota</taxon>
        <taxon>Fungi</taxon>
        <taxon>Dikarya</taxon>
        <taxon>Basidiomycota</taxon>
        <taxon>Agaricomycotina</taxon>
        <taxon>Agaricomycetes</taxon>
        <taxon>Polyporales</taxon>
        <taxon>Polyporaceae</taxon>
        <taxon>Dichomitus</taxon>
    </lineage>
</organism>
<dbReference type="InterPro" id="IPR021765">
    <property type="entry name" value="UstYa-like"/>
</dbReference>
<dbReference type="PANTHER" id="PTHR33365">
    <property type="entry name" value="YALI0B05434P"/>
    <property type="match status" value="1"/>
</dbReference>
<feature type="transmembrane region" description="Helical" evidence="4">
    <location>
        <begin position="7"/>
        <end position="26"/>
    </location>
</feature>
<proteinExistence type="inferred from homology"/>
<evidence type="ECO:0000313" key="6">
    <source>
        <dbReference type="Proteomes" id="UP000292082"/>
    </source>
</evidence>
<keyword evidence="4" id="KW-0472">Membrane</keyword>
<dbReference type="GO" id="GO:0016491">
    <property type="term" value="F:oxidoreductase activity"/>
    <property type="evidence" value="ECO:0007669"/>
    <property type="project" value="UniProtKB-KW"/>
</dbReference>
<keyword evidence="2" id="KW-0560">Oxidoreductase</keyword>
<protein>
    <recommendedName>
        <fullName evidence="7">Oxidase ustYa</fullName>
    </recommendedName>
</protein>
<evidence type="ECO:0008006" key="7">
    <source>
        <dbReference type="Google" id="ProtNLM"/>
    </source>
</evidence>
<keyword evidence="6" id="KW-1185">Reference proteome</keyword>